<dbReference type="InParanoid" id="A0A0H2RBA8"/>
<keyword evidence="2" id="KW-1185">Reference proteome</keyword>
<protein>
    <submittedName>
        <fullName evidence="1">Uncharacterized protein</fullName>
    </submittedName>
</protein>
<organism evidence="1 2">
    <name type="scientific">Schizopora paradoxa</name>
    <dbReference type="NCBI Taxonomy" id="27342"/>
    <lineage>
        <taxon>Eukaryota</taxon>
        <taxon>Fungi</taxon>
        <taxon>Dikarya</taxon>
        <taxon>Basidiomycota</taxon>
        <taxon>Agaricomycotina</taxon>
        <taxon>Agaricomycetes</taxon>
        <taxon>Hymenochaetales</taxon>
        <taxon>Schizoporaceae</taxon>
        <taxon>Schizopora</taxon>
    </lineage>
</organism>
<sequence length="77" mass="8834">MSQFPFALLPHIYAAILSSDIICCKFHHRDESSIYLSLRYFICRLALFPNGSHTFSQNFSAHHPISTCNIKIGLHRV</sequence>
<gene>
    <name evidence="1" type="ORF">SCHPADRAFT_582695</name>
</gene>
<accession>A0A0H2RBA8</accession>
<evidence type="ECO:0000313" key="1">
    <source>
        <dbReference type="EMBL" id="KLO09089.1"/>
    </source>
</evidence>
<dbReference type="AlphaFoldDB" id="A0A0H2RBA8"/>
<dbReference type="Proteomes" id="UP000053477">
    <property type="component" value="Unassembled WGS sequence"/>
</dbReference>
<dbReference type="EMBL" id="KQ086067">
    <property type="protein sequence ID" value="KLO09089.1"/>
    <property type="molecule type" value="Genomic_DNA"/>
</dbReference>
<name>A0A0H2RBA8_9AGAM</name>
<evidence type="ECO:0000313" key="2">
    <source>
        <dbReference type="Proteomes" id="UP000053477"/>
    </source>
</evidence>
<reference evidence="1 2" key="1">
    <citation type="submission" date="2015-04" db="EMBL/GenBank/DDBJ databases">
        <title>Complete genome sequence of Schizopora paradoxa KUC8140, a cosmopolitan wood degrader in East Asia.</title>
        <authorList>
            <consortium name="DOE Joint Genome Institute"/>
            <person name="Min B."/>
            <person name="Park H."/>
            <person name="Jang Y."/>
            <person name="Kim J.-J."/>
            <person name="Kim K.H."/>
            <person name="Pangilinan J."/>
            <person name="Lipzen A."/>
            <person name="Riley R."/>
            <person name="Grigoriev I.V."/>
            <person name="Spatafora J.W."/>
            <person name="Choi I.-G."/>
        </authorList>
    </citation>
    <scope>NUCLEOTIDE SEQUENCE [LARGE SCALE GENOMIC DNA]</scope>
    <source>
        <strain evidence="1 2">KUC8140</strain>
    </source>
</reference>
<proteinExistence type="predicted"/>